<dbReference type="Gene3D" id="2.40.160.200">
    <property type="entry name" value="LURP1-related"/>
    <property type="match status" value="1"/>
</dbReference>
<protein>
    <submittedName>
        <fullName evidence="2">Uncharacterized protein</fullName>
    </submittedName>
</protein>
<dbReference type="InterPro" id="IPR038595">
    <property type="entry name" value="LOR_sf"/>
</dbReference>
<dbReference type="Proteomes" id="UP000196230">
    <property type="component" value="Unassembled WGS sequence"/>
</dbReference>
<dbReference type="SUPFAM" id="SSF54518">
    <property type="entry name" value="Tubby C-terminal domain-like"/>
    <property type="match status" value="1"/>
</dbReference>
<gene>
    <name evidence="2" type="ORF">FM125_05360</name>
</gene>
<reference evidence="2 3" key="1">
    <citation type="submission" date="2017-02" db="EMBL/GenBank/DDBJ databases">
        <authorList>
            <person name="Peterson S.W."/>
        </authorList>
    </citation>
    <scope>NUCLEOTIDE SEQUENCE [LARGE SCALE GENOMIC DNA]</scope>
    <source>
        <strain evidence="2 3">2B3F</strain>
    </source>
</reference>
<dbReference type="InterPro" id="IPR025659">
    <property type="entry name" value="Tubby-like_C"/>
</dbReference>
<evidence type="ECO:0000256" key="1">
    <source>
        <dbReference type="ARBA" id="ARBA00005437"/>
    </source>
</evidence>
<dbReference type="EMBL" id="FUKP01000035">
    <property type="protein sequence ID" value="SJN24830.1"/>
    <property type="molecule type" value="Genomic_DNA"/>
</dbReference>
<name>A0A1R4IYC1_9MICC</name>
<proteinExistence type="inferred from homology"/>
<comment type="similarity">
    <text evidence="1">Belongs to the LOR family.</text>
</comment>
<evidence type="ECO:0000313" key="3">
    <source>
        <dbReference type="Proteomes" id="UP000196230"/>
    </source>
</evidence>
<dbReference type="RefSeq" id="WP_067189933.1">
    <property type="nucleotide sequence ID" value="NZ_FUKP01000035.1"/>
</dbReference>
<organism evidence="2 3">
    <name type="scientific">Micrococcus lylae</name>
    <dbReference type="NCBI Taxonomy" id="1273"/>
    <lineage>
        <taxon>Bacteria</taxon>
        <taxon>Bacillati</taxon>
        <taxon>Actinomycetota</taxon>
        <taxon>Actinomycetes</taxon>
        <taxon>Micrococcales</taxon>
        <taxon>Micrococcaceae</taxon>
        <taxon>Micrococcus</taxon>
    </lineage>
</organism>
<evidence type="ECO:0000313" key="2">
    <source>
        <dbReference type="EMBL" id="SJN24830.1"/>
    </source>
</evidence>
<accession>A0A1R4IYC1</accession>
<dbReference type="AlphaFoldDB" id="A0A1R4IYC1"/>
<dbReference type="Pfam" id="PF04525">
    <property type="entry name" value="LOR"/>
    <property type="match status" value="1"/>
</dbReference>
<dbReference type="InterPro" id="IPR007612">
    <property type="entry name" value="LOR"/>
</dbReference>
<sequence>MDSGFFAGRLAHTDVLHMQQTTSFMSNDFEVTDAQERPVLRVRTTGSGASRFFMGNRSFVIEDAETGRTLFGFEDVVTWGRDRMSMVDAEGLPLARLRREHAFFSTKVSCQVVDGTEFEIVGNAWGKAYQVHARGVQIAAVERRWAGLSRGLMGHSRYEVTLDPSMPPIVRCAVVGTVLGLDLMRAKDQSSS</sequence>